<accession>A0ACA9QAA8</accession>
<gene>
    <name evidence="1" type="ORF">RPERSI_LOCUS13076</name>
</gene>
<evidence type="ECO:0000313" key="2">
    <source>
        <dbReference type="Proteomes" id="UP000789920"/>
    </source>
</evidence>
<name>A0ACA9QAA8_9GLOM</name>
<dbReference type="Proteomes" id="UP000789920">
    <property type="component" value="Unassembled WGS sequence"/>
</dbReference>
<organism evidence="1 2">
    <name type="scientific">Racocetra persica</name>
    <dbReference type="NCBI Taxonomy" id="160502"/>
    <lineage>
        <taxon>Eukaryota</taxon>
        <taxon>Fungi</taxon>
        <taxon>Fungi incertae sedis</taxon>
        <taxon>Mucoromycota</taxon>
        <taxon>Glomeromycotina</taxon>
        <taxon>Glomeromycetes</taxon>
        <taxon>Diversisporales</taxon>
        <taxon>Gigasporaceae</taxon>
        <taxon>Racocetra</taxon>
    </lineage>
</organism>
<protein>
    <submittedName>
        <fullName evidence="1">30021_t:CDS:1</fullName>
    </submittedName>
</protein>
<proteinExistence type="predicted"/>
<dbReference type="EMBL" id="CAJVQC010028627">
    <property type="protein sequence ID" value="CAG8740216.1"/>
    <property type="molecule type" value="Genomic_DNA"/>
</dbReference>
<evidence type="ECO:0000313" key="1">
    <source>
        <dbReference type="EMBL" id="CAG8740216.1"/>
    </source>
</evidence>
<keyword evidence="2" id="KW-1185">Reference proteome</keyword>
<comment type="caution">
    <text evidence="1">The sequence shown here is derived from an EMBL/GenBank/DDBJ whole genome shotgun (WGS) entry which is preliminary data.</text>
</comment>
<sequence length="346" mass="38796">MTPSSNNTSSTNVIDPSSSEKYVKAMIITGPVCSAQGFLINFGDVASGLWTLVLCLYILMLTFRYMCTSLVILSMVIIWPFNLTISLWGLVIQTPNSPFYDANNGSWCWISNNYKNYRVGFNYGITLSITIAVIILTAILYCRQRTISSRFTSKSLMWYPLIYIVLAPPLTIYRFAAIAGYDLPFEYDVPTISTPRNLQRRPTPIYGIQRPLSPYSPTNSNIMLLSSPSPTTTTFSIQFSPPISPATPTFPTPLSPSFINSPTRVSQSPPYRTMYNPPTRYSLSNTYESSSSSTRYSYPERNDSLIPSITVKKSTSKHVNSLELEKSDQKTSSSKHKLNKPRPSTF</sequence>
<reference evidence="1" key="1">
    <citation type="submission" date="2021-06" db="EMBL/GenBank/DDBJ databases">
        <authorList>
            <person name="Kallberg Y."/>
            <person name="Tangrot J."/>
            <person name="Rosling A."/>
        </authorList>
    </citation>
    <scope>NUCLEOTIDE SEQUENCE</scope>
    <source>
        <strain evidence="1">MA461A</strain>
    </source>
</reference>
<feature type="non-terminal residue" evidence="1">
    <location>
        <position position="346"/>
    </location>
</feature>